<protein>
    <submittedName>
        <fullName evidence="3">Uncharacterized protein</fullName>
    </submittedName>
</protein>
<evidence type="ECO:0000256" key="2">
    <source>
        <dbReference type="SAM" id="MobiDB-lite"/>
    </source>
</evidence>
<evidence type="ECO:0000256" key="1">
    <source>
        <dbReference type="SAM" id="Coils"/>
    </source>
</evidence>
<reference evidence="3" key="1">
    <citation type="submission" date="2020-06" db="EMBL/GenBank/DDBJ databases">
        <title>WGS assembly of Ceratodon purpureus strain R40.</title>
        <authorList>
            <person name="Carey S.B."/>
            <person name="Jenkins J."/>
            <person name="Shu S."/>
            <person name="Lovell J.T."/>
            <person name="Sreedasyam A."/>
            <person name="Maumus F."/>
            <person name="Tiley G.P."/>
            <person name="Fernandez-Pozo N."/>
            <person name="Barry K."/>
            <person name="Chen C."/>
            <person name="Wang M."/>
            <person name="Lipzen A."/>
            <person name="Daum C."/>
            <person name="Saski C.A."/>
            <person name="Payton A.C."/>
            <person name="Mcbreen J.C."/>
            <person name="Conrad R.E."/>
            <person name="Kollar L.M."/>
            <person name="Olsson S."/>
            <person name="Huttunen S."/>
            <person name="Landis J.B."/>
            <person name="Wickett N.J."/>
            <person name="Johnson M.G."/>
            <person name="Rensing S.A."/>
            <person name="Grimwood J."/>
            <person name="Schmutz J."/>
            <person name="Mcdaniel S.F."/>
        </authorList>
    </citation>
    <scope>NUCLEOTIDE SEQUENCE</scope>
    <source>
        <strain evidence="3">R40</strain>
    </source>
</reference>
<keyword evidence="1" id="KW-0175">Coiled coil</keyword>
<dbReference type="PANTHER" id="PTHR36765">
    <property type="entry name" value="EXPRESSED PROTEIN"/>
    <property type="match status" value="1"/>
</dbReference>
<evidence type="ECO:0000313" key="3">
    <source>
        <dbReference type="EMBL" id="KAG0561617.1"/>
    </source>
</evidence>
<organism evidence="3 4">
    <name type="scientific">Ceratodon purpureus</name>
    <name type="common">Fire moss</name>
    <name type="synonym">Dicranum purpureum</name>
    <dbReference type="NCBI Taxonomy" id="3225"/>
    <lineage>
        <taxon>Eukaryota</taxon>
        <taxon>Viridiplantae</taxon>
        <taxon>Streptophyta</taxon>
        <taxon>Embryophyta</taxon>
        <taxon>Bryophyta</taxon>
        <taxon>Bryophytina</taxon>
        <taxon>Bryopsida</taxon>
        <taxon>Dicranidae</taxon>
        <taxon>Pseudoditrichales</taxon>
        <taxon>Ditrichaceae</taxon>
        <taxon>Ceratodon</taxon>
    </lineage>
</organism>
<keyword evidence="4" id="KW-1185">Reference proteome</keyword>
<dbReference type="EMBL" id="CM026430">
    <property type="protein sequence ID" value="KAG0561617.1"/>
    <property type="molecule type" value="Genomic_DNA"/>
</dbReference>
<feature type="compositionally biased region" description="Low complexity" evidence="2">
    <location>
        <begin position="46"/>
        <end position="56"/>
    </location>
</feature>
<name>A0A8T0GSR1_CERPU</name>
<gene>
    <name evidence="3" type="ORF">KC19_9G078700</name>
</gene>
<comment type="caution">
    <text evidence="3">The sequence shown here is derived from an EMBL/GenBank/DDBJ whole genome shotgun (WGS) entry which is preliminary data.</text>
</comment>
<feature type="coiled-coil region" evidence="1">
    <location>
        <begin position="169"/>
        <end position="218"/>
    </location>
</feature>
<dbReference type="AlphaFoldDB" id="A0A8T0GSR1"/>
<evidence type="ECO:0000313" key="4">
    <source>
        <dbReference type="Proteomes" id="UP000822688"/>
    </source>
</evidence>
<proteinExistence type="predicted"/>
<feature type="region of interest" description="Disordered" evidence="2">
    <location>
        <begin position="98"/>
        <end position="120"/>
    </location>
</feature>
<accession>A0A8T0GSR1</accession>
<dbReference type="Proteomes" id="UP000822688">
    <property type="component" value="Chromosome 9"/>
</dbReference>
<sequence>MAASSSDSEDDEIDASKLAALRSVAIDSSAVIQNASAPVASRRKSANSGKSGNGSADVHGSDDDEGKDSSGLKLYQTRLQDLLYKHLDKTFGATAGGPSVAPAKNQHSLNKDDVVDGGQQTGGIRLFRRAPPGIIEQPREERILGPGTKPQLRPSLTLDEDSEEHIVRLQAAVVDNETVSEQAKRLREKVLASAKSSQAKVELARKNEEERVAKLKRERGEEWLPSVAFQLAKETANEPKLPTKVASTAVQVPEDTNTEVPLKKKKRKKKVSKAQLGVFLD</sequence>
<dbReference type="PANTHER" id="PTHR36765:SF1">
    <property type="entry name" value="EXPRESSED PROTEIN"/>
    <property type="match status" value="1"/>
</dbReference>
<feature type="region of interest" description="Disordered" evidence="2">
    <location>
        <begin position="32"/>
        <end position="72"/>
    </location>
</feature>